<evidence type="ECO:0000256" key="1">
    <source>
        <dbReference type="ARBA" id="ARBA00022679"/>
    </source>
</evidence>
<dbReference type="PANTHER" id="PTHR46401">
    <property type="entry name" value="GLYCOSYLTRANSFERASE WBBK-RELATED"/>
    <property type="match status" value="1"/>
</dbReference>
<comment type="caution">
    <text evidence="4">The sequence shown here is derived from an EMBL/GenBank/DDBJ whole genome shotgun (WGS) entry which is preliminary data.</text>
</comment>
<sequence length="347" mass="38592">MYVNTRNLLGHTTGVQRYTKKIIEYISTAGVRVESIQPDNIIYGMKGHMWEQLSLPRKVTSKDILWSPCNTGPLLIKKQIVTIHDTVPFDHPEWLNKKFVAWYQFMQPRLAKKVEHIITISEFSKERIMHHLRVPESKVSVIYNGVDVLQPGAGGRAAEKGAPVVEGDYLLSVGSLEPRKNIPRLIKAFLRFKQESGSDIRLVIVGKKGVSRVFGDDGADALTDNDAVIFTGHVSDDALVSLYQHARGFCYPSMYEGFGLPPLEAMCYGLPVLTSNTTSMKELCEQRAILVDPLSVSSIAEGIHQLVTGQGPADMQKKGEAFAQSLTWKQCASETLRVLEHGSQRVA</sequence>
<proteinExistence type="predicted"/>
<evidence type="ECO:0000313" key="5">
    <source>
        <dbReference type="Proteomes" id="UP000276061"/>
    </source>
</evidence>
<dbReference type="Proteomes" id="UP000276061">
    <property type="component" value="Unassembled WGS sequence"/>
</dbReference>
<feature type="domain" description="Glycosyl transferase family 1" evidence="2">
    <location>
        <begin position="166"/>
        <end position="312"/>
    </location>
</feature>
<dbReference type="EMBL" id="RJLR01000021">
    <property type="protein sequence ID" value="RNM05566.1"/>
    <property type="molecule type" value="Genomic_DNA"/>
</dbReference>
<dbReference type="OrthoDB" id="9801609at2"/>
<dbReference type="InterPro" id="IPR001296">
    <property type="entry name" value="Glyco_trans_1"/>
</dbReference>
<dbReference type="PANTHER" id="PTHR46401:SF2">
    <property type="entry name" value="GLYCOSYLTRANSFERASE WBBK-RELATED"/>
    <property type="match status" value="1"/>
</dbReference>
<dbReference type="AlphaFoldDB" id="A0A3N0FZW6"/>
<evidence type="ECO:0000259" key="3">
    <source>
        <dbReference type="Pfam" id="PF13439"/>
    </source>
</evidence>
<dbReference type="Gene3D" id="3.40.50.2000">
    <property type="entry name" value="Glycogen Phosphorylase B"/>
    <property type="match status" value="2"/>
</dbReference>
<dbReference type="Pfam" id="PF00534">
    <property type="entry name" value="Glycos_transf_1"/>
    <property type="match status" value="1"/>
</dbReference>
<keyword evidence="1 4" id="KW-0808">Transferase</keyword>
<dbReference type="CDD" id="cd03809">
    <property type="entry name" value="GT4_MtfB-like"/>
    <property type="match status" value="1"/>
</dbReference>
<dbReference type="GO" id="GO:0009103">
    <property type="term" value="P:lipopolysaccharide biosynthetic process"/>
    <property type="evidence" value="ECO:0007669"/>
    <property type="project" value="TreeGrafter"/>
</dbReference>
<protein>
    <submittedName>
        <fullName evidence="4">Glycosyltransferase family 1 protein</fullName>
    </submittedName>
</protein>
<dbReference type="InterPro" id="IPR028098">
    <property type="entry name" value="Glyco_trans_4-like_N"/>
</dbReference>
<evidence type="ECO:0000259" key="2">
    <source>
        <dbReference type="Pfam" id="PF00534"/>
    </source>
</evidence>
<accession>A0A3N0FZW6</accession>
<dbReference type="Pfam" id="PF13439">
    <property type="entry name" value="Glyco_transf_4"/>
    <property type="match status" value="1"/>
</dbReference>
<name>A0A3N0FZW6_9GAMM</name>
<dbReference type="SUPFAM" id="SSF53756">
    <property type="entry name" value="UDP-Glycosyltransferase/glycogen phosphorylase"/>
    <property type="match status" value="1"/>
</dbReference>
<organism evidence="4 5">
    <name type="scientific">Dickeya undicola</name>
    <dbReference type="NCBI Taxonomy" id="1577887"/>
    <lineage>
        <taxon>Bacteria</taxon>
        <taxon>Pseudomonadati</taxon>
        <taxon>Pseudomonadota</taxon>
        <taxon>Gammaproteobacteria</taxon>
        <taxon>Enterobacterales</taxon>
        <taxon>Pectobacteriaceae</taxon>
        <taxon>Dickeya</taxon>
    </lineage>
</organism>
<gene>
    <name evidence="4" type="ORF">EF878_12195</name>
</gene>
<reference evidence="4 5" key="1">
    <citation type="submission" date="2018-11" db="EMBL/GenBank/DDBJ databases">
        <title>Characterization of surface water Dickeya isolates.</title>
        <authorList>
            <person name="Van Gijsegem F."/>
            <person name="Pedron J."/>
        </authorList>
    </citation>
    <scope>NUCLEOTIDE SEQUENCE [LARGE SCALE GENOMIC DNA]</scope>
    <source>
        <strain evidence="4 5">FVG1-MFV-O17</strain>
    </source>
</reference>
<evidence type="ECO:0000313" key="4">
    <source>
        <dbReference type="EMBL" id="RNM05566.1"/>
    </source>
</evidence>
<dbReference type="RefSeq" id="WP_123252745.1">
    <property type="nucleotide sequence ID" value="NZ_RJLR01000021.1"/>
</dbReference>
<dbReference type="GO" id="GO:0016757">
    <property type="term" value="F:glycosyltransferase activity"/>
    <property type="evidence" value="ECO:0007669"/>
    <property type="project" value="InterPro"/>
</dbReference>
<feature type="domain" description="Glycosyltransferase subfamily 4-like N-terminal" evidence="3">
    <location>
        <begin position="75"/>
        <end position="148"/>
    </location>
</feature>